<gene>
    <name evidence="2" type="ORF">GJU40_04690</name>
</gene>
<accession>A0A7X2IXH3</accession>
<dbReference type="RefSeq" id="WP_154306611.1">
    <property type="nucleotide sequence ID" value="NZ_WKKI01000005.1"/>
</dbReference>
<name>A0A7X2IXH3_9BACI</name>
<proteinExistence type="predicted"/>
<keyword evidence="1" id="KW-0812">Transmembrane</keyword>
<evidence type="ECO:0000313" key="2">
    <source>
        <dbReference type="EMBL" id="MRX71471.1"/>
    </source>
</evidence>
<feature type="transmembrane region" description="Helical" evidence="1">
    <location>
        <begin position="244"/>
        <end position="271"/>
    </location>
</feature>
<feature type="transmembrane region" description="Helical" evidence="1">
    <location>
        <begin position="169"/>
        <end position="186"/>
    </location>
</feature>
<keyword evidence="1" id="KW-1133">Transmembrane helix</keyword>
<evidence type="ECO:0000313" key="3">
    <source>
        <dbReference type="Proteomes" id="UP000448867"/>
    </source>
</evidence>
<organism evidence="2 3">
    <name type="scientific">Metabacillus lacus</name>
    <dbReference type="NCBI Taxonomy" id="1983721"/>
    <lineage>
        <taxon>Bacteria</taxon>
        <taxon>Bacillati</taxon>
        <taxon>Bacillota</taxon>
        <taxon>Bacilli</taxon>
        <taxon>Bacillales</taxon>
        <taxon>Bacillaceae</taxon>
        <taxon>Metabacillus</taxon>
    </lineage>
</organism>
<feature type="transmembrane region" description="Helical" evidence="1">
    <location>
        <begin position="215"/>
        <end position="232"/>
    </location>
</feature>
<dbReference type="OrthoDB" id="2840610at2"/>
<dbReference type="Proteomes" id="UP000448867">
    <property type="component" value="Unassembled WGS sequence"/>
</dbReference>
<keyword evidence="3" id="KW-1185">Reference proteome</keyword>
<keyword evidence="1" id="KW-0472">Membrane</keyword>
<protein>
    <submittedName>
        <fullName evidence="2">Uncharacterized protein</fullName>
    </submittedName>
</protein>
<reference evidence="2 3" key="1">
    <citation type="submission" date="2019-11" db="EMBL/GenBank/DDBJ databases">
        <title>Bacillus lacus genome.</title>
        <authorList>
            <person name="Allen C.J."/>
            <person name="Newman J.D."/>
        </authorList>
    </citation>
    <scope>NUCLEOTIDE SEQUENCE [LARGE SCALE GENOMIC DNA]</scope>
    <source>
        <strain evidence="2 3">KCTC 33946</strain>
    </source>
</reference>
<dbReference type="AlphaFoldDB" id="A0A7X2IXH3"/>
<evidence type="ECO:0000256" key="1">
    <source>
        <dbReference type="SAM" id="Phobius"/>
    </source>
</evidence>
<sequence length="278" mass="32078">MINNGFVNKNAIEFKIEKLEKPLTKGKDQFILFQFDPNFPQVKYVWLNGEVKLPPIKMNSKVNNFNSKENIAIIGTNVDVKSVPPEFKLIGYFNTPNSYKLNSELWLIPSKFNIDLKSGTNFIINTPNNKESSVLEKIIEQNPIKNIDAESYGSYALNSNKLLNMGIKISLIFVVIIFMITGTVWISKEKSLIRILFLSGLSIYRIFINIVRYKILPYILFSILVISISIAIQDFTCSLWSNRWILYSFYMYVVFCVYLLLFCYTVILYTVGKGGKQF</sequence>
<feature type="transmembrane region" description="Helical" evidence="1">
    <location>
        <begin position="192"/>
        <end position="208"/>
    </location>
</feature>
<comment type="caution">
    <text evidence="2">The sequence shown here is derived from an EMBL/GenBank/DDBJ whole genome shotgun (WGS) entry which is preliminary data.</text>
</comment>
<dbReference type="EMBL" id="WKKI01000005">
    <property type="protein sequence ID" value="MRX71471.1"/>
    <property type="molecule type" value="Genomic_DNA"/>
</dbReference>